<organism evidence="1 2">
    <name type="scientific">Crocuta crocuta</name>
    <name type="common">Spotted hyena</name>
    <dbReference type="NCBI Taxonomy" id="9678"/>
    <lineage>
        <taxon>Eukaryota</taxon>
        <taxon>Metazoa</taxon>
        <taxon>Chordata</taxon>
        <taxon>Craniata</taxon>
        <taxon>Vertebrata</taxon>
        <taxon>Euteleostomi</taxon>
        <taxon>Mammalia</taxon>
        <taxon>Eutheria</taxon>
        <taxon>Laurasiatheria</taxon>
        <taxon>Carnivora</taxon>
        <taxon>Feliformia</taxon>
        <taxon>Hyaenidae</taxon>
        <taxon>Crocuta</taxon>
    </lineage>
</organism>
<dbReference type="Proteomes" id="UP000475037">
    <property type="component" value="Unassembled WGS sequence"/>
</dbReference>
<evidence type="ECO:0000313" key="1">
    <source>
        <dbReference type="EMBL" id="KAF0873206.1"/>
    </source>
</evidence>
<feature type="non-terminal residue" evidence="1">
    <location>
        <position position="1"/>
    </location>
</feature>
<feature type="non-terminal residue" evidence="1">
    <location>
        <position position="108"/>
    </location>
</feature>
<comment type="caution">
    <text evidence="1">The sequence shown here is derived from an EMBL/GenBank/DDBJ whole genome shotgun (WGS) entry which is preliminary data.</text>
</comment>
<protein>
    <submittedName>
        <fullName evidence="1">TIGD1 protein</fullName>
    </submittedName>
</protein>
<dbReference type="AlphaFoldDB" id="A0A6G1ABS0"/>
<proteinExistence type="predicted"/>
<reference evidence="1 2" key="1">
    <citation type="submission" date="2019-11" db="EMBL/GenBank/DDBJ databases">
        <authorList>
            <person name="Yang C."/>
            <person name="Li F."/>
        </authorList>
    </citation>
    <scope>NUCLEOTIDE SEQUENCE [LARGE SCALE GENOMIC DNA]</scope>
    <source>
        <strain evidence="1">KB4526</strain>
        <tissue evidence="1">Muscle</tissue>
    </source>
</reference>
<sequence>MAKRRVWFLQMESAPSEDAVKVGEMTTKDLECYTDLVVKATSGFERTDSRFERSSTMGEMLSHSTTRYRAVTSERKSQSMKKILVWFYFKKLLQLLQPPAITILISQQ</sequence>
<accession>A0A6G1ABS0</accession>
<dbReference type="EMBL" id="VOAJ01005941">
    <property type="protein sequence ID" value="KAF0873206.1"/>
    <property type="molecule type" value="Genomic_DNA"/>
</dbReference>
<gene>
    <name evidence="1" type="primary">Tigd1_15</name>
    <name evidence="1" type="ORF">FOF47_R16175</name>
</gene>
<evidence type="ECO:0000313" key="2">
    <source>
        <dbReference type="Proteomes" id="UP000475037"/>
    </source>
</evidence>
<name>A0A6G1ABS0_CROCR</name>
<keyword evidence="2" id="KW-1185">Reference proteome</keyword>